<keyword evidence="1" id="KW-0812">Transmembrane</keyword>
<accession>A0ABT2DY80</accession>
<evidence type="ECO:0000313" key="2">
    <source>
        <dbReference type="EMBL" id="MCS2160472.1"/>
    </source>
</evidence>
<dbReference type="RefSeq" id="WP_258987049.1">
    <property type="nucleotide sequence ID" value="NZ_JALIGE010000069.1"/>
</dbReference>
<proteinExistence type="predicted"/>
<keyword evidence="3" id="KW-1185">Reference proteome</keyword>
<sequence length="377" mass="40133">MAQSFVRQGVNIICSNMTVSSPRKLGLHPDKVLVKTAGITINTVVPAPLLNILDKKLDDCFKCKMPKKVWGGLAAFFAGVAIVAIVIVVVVTAPVSGPIVAAIAGIATVTSAIVVGSAAAVGGIASTIYSVYKLSHECDKIFDAQWVYFHNTVLFEKQNALLNHSYLMCPVGGRLNIIISDPLASQAARLISSANNKEVWLQWTSKFITGVLAFGFGNPIGVTIASGMEIYSTMTDQGISNQSANLLGEAGKATQDHAVSTTAEAAVKHSLIRNGGMMILNVAIYAEGKGILTTAQANKILDWLVSNGKVFSWNELGAEFKSGLTGAVLSFAVDQVSNKIEVGYEQKVENDMALLYSEVQKGLINIKIVSTKKTREK</sequence>
<feature type="transmembrane region" description="Helical" evidence="1">
    <location>
        <begin position="99"/>
        <end position="132"/>
    </location>
</feature>
<feature type="transmembrane region" description="Helical" evidence="1">
    <location>
        <begin position="73"/>
        <end position="93"/>
    </location>
</feature>
<reference evidence="2 3" key="1">
    <citation type="submission" date="2022-04" db="EMBL/GenBank/DDBJ databases">
        <title>Proposal of a three novel species of Scandinavium, Scandinavium hiltneri, Scandinavium manionii, Scandinavium tedordense.</title>
        <authorList>
            <person name="Maddock D.W."/>
            <person name="Brady C.L."/>
            <person name="Denman S."/>
            <person name="Arnold D."/>
        </authorList>
    </citation>
    <scope>NUCLEOTIDE SEQUENCE [LARGE SCALE GENOMIC DNA]</scope>
    <source>
        <strain evidence="2 3">H11S7</strain>
    </source>
</reference>
<keyword evidence="1" id="KW-1133">Transmembrane helix</keyword>
<dbReference type="Pfam" id="PF14107">
    <property type="entry name" value="DUF4280"/>
    <property type="match status" value="1"/>
</dbReference>
<comment type="caution">
    <text evidence="2">The sequence shown here is derived from an EMBL/GenBank/DDBJ whole genome shotgun (WGS) entry which is preliminary data.</text>
</comment>
<protein>
    <submittedName>
        <fullName evidence="2">DUF4280 domain-containing protein</fullName>
    </submittedName>
</protein>
<keyword evidence="1" id="KW-0472">Membrane</keyword>
<dbReference type="EMBL" id="JALIGE010000069">
    <property type="protein sequence ID" value="MCS2160472.1"/>
    <property type="molecule type" value="Genomic_DNA"/>
</dbReference>
<dbReference type="InterPro" id="IPR025460">
    <property type="entry name" value="DUF4280"/>
</dbReference>
<organism evidence="2 3">
    <name type="scientific">Scandinavium hiltneri</name>
    <dbReference type="NCBI Taxonomy" id="2926519"/>
    <lineage>
        <taxon>Bacteria</taxon>
        <taxon>Pseudomonadati</taxon>
        <taxon>Pseudomonadota</taxon>
        <taxon>Gammaproteobacteria</taxon>
        <taxon>Enterobacterales</taxon>
        <taxon>Enterobacteriaceae</taxon>
        <taxon>Scandinavium</taxon>
    </lineage>
</organism>
<name>A0ABT2DY80_9ENTR</name>
<dbReference type="Proteomes" id="UP001205357">
    <property type="component" value="Unassembled WGS sequence"/>
</dbReference>
<gene>
    <name evidence="2" type="ORF">MUU47_04900</name>
</gene>
<evidence type="ECO:0000313" key="3">
    <source>
        <dbReference type="Proteomes" id="UP001205357"/>
    </source>
</evidence>
<evidence type="ECO:0000256" key="1">
    <source>
        <dbReference type="SAM" id="Phobius"/>
    </source>
</evidence>